<dbReference type="PANTHER" id="PTHR12358:SF106">
    <property type="entry name" value="LIPID KINASE YEGS"/>
    <property type="match status" value="1"/>
</dbReference>
<gene>
    <name evidence="6" type="ORF">BC643_4033</name>
</gene>
<dbReference type="Pfam" id="PF19279">
    <property type="entry name" value="YegS_C"/>
    <property type="match status" value="1"/>
</dbReference>
<dbReference type="GO" id="GO:0005524">
    <property type="term" value="F:ATP binding"/>
    <property type="evidence" value="ECO:0007669"/>
    <property type="project" value="UniProtKB-KW"/>
</dbReference>
<keyword evidence="7" id="KW-1185">Reference proteome</keyword>
<evidence type="ECO:0000259" key="5">
    <source>
        <dbReference type="PROSITE" id="PS50146"/>
    </source>
</evidence>
<dbReference type="InterPro" id="IPR017438">
    <property type="entry name" value="ATP-NAD_kinase_N"/>
</dbReference>
<proteinExistence type="predicted"/>
<dbReference type="RefSeq" id="WP_170154638.1">
    <property type="nucleotide sequence ID" value="NZ_RAPN01000004.1"/>
</dbReference>
<evidence type="ECO:0000256" key="3">
    <source>
        <dbReference type="ARBA" id="ARBA00022777"/>
    </source>
</evidence>
<dbReference type="SMART" id="SM00046">
    <property type="entry name" value="DAGKc"/>
    <property type="match status" value="1"/>
</dbReference>
<feature type="domain" description="DAGKc" evidence="5">
    <location>
        <begin position="7"/>
        <end position="137"/>
    </location>
</feature>
<keyword evidence="1" id="KW-0808">Transferase</keyword>
<accession>A0A419VWG4</accession>
<name>A0A419VWG4_9BACT</name>
<keyword evidence="3 6" id="KW-0418">Kinase</keyword>
<dbReference type="PANTHER" id="PTHR12358">
    <property type="entry name" value="SPHINGOSINE KINASE"/>
    <property type="match status" value="1"/>
</dbReference>
<dbReference type="AlphaFoldDB" id="A0A419VWG4"/>
<sequence>MPNDTNKLQPHILFVINPISGDVQKDDLELKIRRLSMELQFVPDYYFTTGDNDEHKLTAVIEATSPDRVVAVGGDGTCNMVGKVLLYEDIPLGIVPLGSANGMARELGIPTDTEEAISIAVSGRVDLIDTLQVNQSHMSLHLSDIGINAAVIERFEKENIRGLWGYARQYAKALFEARPIRFTMDIDGQRIRKRAYMAVFANASMYGTGAVVNPKGKLNDGKFEVVLFRPYRFAHLLGMLVSFFTGNIHEQEYVDVYSCRKAEIRNSRKHVVQVDGEVIGQFEEVSVEILPRSLTVVLPK</sequence>
<organism evidence="6 7">
    <name type="scientific">Mangrovibacterium diazotrophicum</name>
    <dbReference type="NCBI Taxonomy" id="1261403"/>
    <lineage>
        <taxon>Bacteria</taxon>
        <taxon>Pseudomonadati</taxon>
        <taxon>Bacteroidota</taxon>
        <taxon>Bacteroidia</taxon>
        <taxon>Marinilabiliales</taxon>
        <taxon>Prolixibacteraceae</taxon>
        <taxon>Mangrovibacterium</taxon>
    </lineage>
</organism>
<dbReference type="SUPFAM" id="SSF111331">
    <property type="entry name" value="NAD kinase/diacylglycerol kinase-like"/>
    <property type="match status" value="1"/>
</dbReference>
<dbReference type="Proteomes" id="UP000283387">
    <property type="component" value="Unassembled WGS sequence"/>
</dbReference>
<evidence type="ECO:0000256" key="1">
    <source>
        <dbReference type="ARBA" id="ARBA00022679"/>
    </source>
</evidence>
<dbReference type="Gene3D" id="3.40.50.10330">
    <property type="entry name" value="Probable inorganic polyphosphate/atp-NAD kinase, domain 1"/>
    <property type="match status" value="1"/>
</dbReference>
<evidence type="ECO:0000256" key="4">
    <source>
        <dbReference type="ARBA" id="ARBA00022840"/>
    </source>
</evidence>
<comment type="caution">
    <text evidence="6">The sequence shown here is derived from an EMBL/GenBank/DDBJ whole genome shotgun (WGS) entry which is preliminary data.</text>
</comment>
<evidence type="ECO:0000256" key="2">
    <source>
        <dbReference type="ARBA" id="ARBA00022741"/>
    </source>
</evidence>
<dbReference type="EMBL" id="RAPN01000004">
    <property type="protein sequence ID" value="RKD86342.1"/>
    <property type="molecule type" value="Genomic_DNA"/>
</dbReference>
<keyword evidence="4" id="KW-0067">ATP-binding</keyword>
<evidence type="ECO:0000313" key="7">
    <source>
        <dbReference type="Proteomes" id="UP000283387"/>
    </source>
</evidence>
<reference evidence="6 7" key="1">
    <citation type="submission" date="2018-09" db="EMBL/GenBank/DDBJ databases">
        <title>Genomic Encyclopedia of Archaeal and Bacterial Type Strains, Phase II (KMG-II): from individual species to whole genera.</title>
        <authorList>
            <person name="Goeker M."/>
        </authorList>
    </citation>
    <scope>NUCLEOTIDE SEQUENCE [LARGE SCALE GENOMIC DNA]</scope>
    <source>
        <strain evidence="6 7">DSM 27148</strain>
    </source>
</reference>
<dbReference type="GO" id="GO:0005886">
    <property type="term" value="C:plasma membrane"/>
    <property type="evidence" value="ECO:0007669"/>
    <property type="project" value="TreeGrafter"/>
</dbReference>
<dbReference type="GO" id="GO:0016301">
    <property type="term" value="F:kinase activity"/>
    <property type="evidence" value="ECO:0007669"/>
    <property type="project" value="UniProtKB-KW"/>
</dbReference>
<dbReference type="InterPro" id="IPR001206">
    <property type="entry name" value="Diacylglycerol_kinase_cat_dom"/>
</dbReference>
<dbReference type="InterPro" id="IPR016064">
    <property type="entry name" value="NAD/diacylglycerol_kinase_sf"/>
</dbReference>
<protein>
    <submittedName>
        <fullName evidence="6">YegS/Rv2252/BmrU family lipid kinase</fullName>
    </submittedName>
</protein>
<evidence type="ECO:0000313" key="6">
    <source>
        <dbReference type="EMBL" id="RKD86342.1"/>
    </source>
</evidence>
<dbReference type="Pfam" id="PF00781">
    <property type="entry name" value="DAGK_cat"/>
    <property type="match status" value="1"/>
</dbReference>
<dbReference type="InterPro" id="IPR045540">
    <property type="entry name" value="YegS/DAGK_C"/>
</dbReference>
<keyword evidence="2" id="KW-0547">Nucleotide-binding</keyword>
<dbReference type="Gene3D" id="2.60.200.40">
    <property type="match status" value="1"/>
</dbReference>
<dbReference type="PROSITE" id="PS50146">
    <property type="entry name" value="DAGK"/>
    <property type="match status" value="1"/>
</dbReference>
<dbReference type="InterPro" id="IPR050187">
    <property type="entry name" value="Lipid_Phosphate_FormReg"/>
</dbReference>